<dbReference type="SUPFAM" id="SSF52047">
    <property type="entry name" value="RNI-like"/>
    <property type="match status" value="1"/>
</dbReference>
<dbReference type="Pfam" id="PF12937">
    <property type="entry name" value="F-box-like"/>
    <property type="match status" value="1"/>
</dbReference>
<accession>A0AAD6TLN9</accession>
<reference evidence="2" key="1">
    <citation type="submission" date="2023-03" db="EMBL/GenBank/DDBJ databases">
        <title>Massive genome expansion in bonnet fungi (Mycena s.s.) driven by repeated elements and novel gene families across ecological guilds.</title>
        <authorList>
            <consortium name="Lawrence Berkeley National Laboratory"/>
            <person name="Harder C.B."/>
            <person name="Miyauchi S."/>
            <person name="Viragh M."/>
            <person name="Kuo A."/>
            <person name="Thoen E."/>
            <person name="Andreopoulos B."/>
            <person name="Lu D."/>
            <person name="Skrede I."/>
            <person name="Drula E."/>
            <person name="Henrissat B."/>
            <person name="Morin E."/>
            <person name="Kohler A."/>
            <person name="Barry K."/>
            <person name="LaButti K."/>
            <person name="Morin E."/>
            <person name="Salamov A."/>
            <person name="Lipzen A."/>
            <person name="Mereny Z."/>
            <person name="Hegedus B."/>
            <person name="Baldrian P."/>
            <person name="Stursova M."/>
            <person name="Weitz H."/>
            <person name="Taylor A."/>
            <person name="Grigoriev I.V."/>
            <person name="Nagy L.G."/>
            <person name="Martin F."/>
            <person name="Kauserud H."/>
        </authorList>
    </citation>
    <scope>NUCLEOTIDE SEQUENCE</scope>
    <source>
        <strain evidence="2">CBHHK173m</strain>
    </source>
</reference>
<evidence type="ECO:0000313" key="2">
    <source>
        <dbReference type="EMBL" id="KAJ7070242.1"/>
    </source>
</evidence>
<evidence type="ECO:0000313" key="3">
    <source>
        <dbReference type="Proteomes" id="UP001222325"/>
    </source>
</evidence>
<keyword evidence="3" id="KW-1185">Reference proteome</keyword>
<protein>
    <recommendedName>
        <fullName evidence="1">F-box domain-containing protein</fullName>
    </recommendedName>
</protein>
<feature type="domain" description="F-box" evidence="1">
    <location>
        <begin position="7"/>
        <end position="51"/>
    </location>
</feature>
<name>A0AAD6TLN9_9AGAR</name>
<dbReference type="Gene3D" id="3.80.10.10">
    <property type="entry name" value="Ribonuclease Inhibitor"/>
    <property type="match status" value="1"/>
</dbReference>
<dbReference type="InterPro" id="IPR001810">
    <property type="entry name" value="F-box_dom"/>
</dbReference>
<proteinExistence type="predicted"/>
<gene>
    <name evidence="2" type="ORF">B0H15DRAFT_870990</name>
</gene>
<organism evidence="2 3">
    <name type="scientific">Mycena belliarum</name>
    <dbReference type="NCBI Taxonomy" id="1033014"/>
    <lineage>
        <taxon>Eukaryota</taxon>
        <taxon>Fungi</taxon>
        <taxon>Dikarya</taxon>
        <taxon>Basidiomycota</taxon>
        <taxon>Agaricomycotina</taxon>
        <taxon>Agaricomycetes</taxon>
        <taxon>Agaricomycetidae</taxon>
        <taxon>Agaricales</taxon>
        <taxon>Marasmiineae</taxon>
        <taxon>Mycenaceae</taxon>
        <taxon>Mycena</taxon>
    </lineage>
</organism>
<dbReference type="InterPro" id="IPR036047">
    <property type="entry name" value="F-box-like_dom_sf"/>
</dbReference>
<dbReference type="EMBL" id="JARJCN010000135">
    <property type="protein sequence ID" value="KAJ7070242.1"/>
    <property type="molecule type" value="Genomic_DNA"/>
</dbReference>
<dbReference type="AlphaFoldDB" id="A0AAD6TLN9"/>
<dbReference type="InterPro" id="IPR032675">
    <property type="entry name" value="LRR_dom_sf"/>
</dbReference>
<sequence length="481" mass="53583">MSQQPDWLSLPVEIWLHILGFRISLHDLGVLCLTCSRLLSIARPTLYRHLILLSQKDLHPNLSVTDTFALLARDAELARSVRELTLDSHSTSETYYRNPGLVQIPSLRNMTQLKRVTIIGDISRHAGAATIGQFIQILHGLQLEELRFPSPDARRFMLAVKPEHLVQLANPKRIECNLGVDNGLLASCYLNLLAAAPPSLTSLSLVAHRLYSASPMHELFNLHFPHLRSLALASASDVGPSCPPGFAAFLSAHHTTLEELHLGWNRRTPTSNPAALVLDTPADLTPDFLPNLRVFRGDCRNVAMMARARMRCLVTLRDLAVGTAERDPQAVIADVRQMLDALEVAGRLSALRQLDFELFEWRDAEREFMPEFVGRVGALCGATLEGWRGLMPFGGEWPLDGFAAFPRLRAMRLPQDSTALTATISADQVYVATDVLGCLHSLAETCNELQEVAIVDRRRADDVCWKIDRHRVLGVAFRRVE</sequence>
<comment type="caution">
    <text evidence="2">The sequence shown here is derived from an EMBL/GenBank/DDBJ whole genome shotgun (WGS) entry which is preliminary data.</text>
</comment>
<evidence type="ECO:0000259" key="1">
    <source>
        <dbReference type="Pfam" id="PF12937"/>
    </source>
</evidence>
<dbReference type="Proteomes" id="UP001222325">
    <property type="component" value="Unassembled WGS sequence"/>
</dbReference>
<dbReference type="SUPFAM" id="SSF81383">
    <property type="entry name" value="F-box domain"/>
    <property type="match status" value="1"/>
</dbReference>